<dbReference type="EMBL" id="VCKW01000194">
    <property type="protein sequence ID" value="TMQ91687.1"/>
    <property type="molecule type" value="Genomic_DNA"/>
</dbReference>
<comment type="caution">
    <text evidence="9">The sequence shown here is derived from an EMBL/GenBank/DDBJ whole genome shotgun (WGS) entry which is preliminary data.</text>
</comment>
<dbReference type="PANTHER" id="PTHR30349:SF41">
    <property type="entry name" value="INTEGRASE_RECOMBINASE PROTEIN MJ0367-RELATED"/>
    <property type="match status" value="1"/>
</dbReference>
<dbReference type="Proteomes" id="UP000309174">
    <property type="component" value="Unassembled WGS sequence"/>
</dbReference>
<evidence type="ECO:0000256" key="5">
    <source>
        <dbReference type="PROSITE-ProRule" id="PRU01248"/>
    </source>
</evidence>
<dbReference type="PROSITE" id="PS51898">
    <property type="entry name" value="TYR_RECOMBINASE"/>
    <property type="match status" value="1"/>
</dbReference>
<evidence type="ECO:0000313" key="9">
    <source>
        <dbReference type="EMBL" id="TMQ91687.1"/>
    </source>
</evidence>
<dbReference type="AlphaFoldDB" id="A0A5C4J4B4"/>
<keyword evidence="2" id="KW-0229">DNA integration</keyword>
<dbReference type="PROSITE" id="PS51900">
    <property type="entry name" value="CB"/>
    <property type="match status" value="1"/>
</dbReference>
<feature type="compositionally biased region" description="Basic and acidic residues" evidence="6">
    <location>
        <begin position="315"/>
        <end position="329"/>
    </location>
</feature>
<accession>A0A5C4J4B4</accession>
<dbReference type="InterPro" id="IPR013762">
    <property type="entry name" value="Integrase-like_cat_sf"/>
</dbReference>
<dbReference type="InterPro" id="IPR002104">
    <property type="entry name" value="Integrase_catalytic"/>
</dbReference>
<dbReference type="InterPro" id="IPR044068">
    <property type="entry name" value="CB"/>
</dbReference>
<proteinExistence type="inferred from homology"/>
<comment type="similarity">
    <text evidence="1">Belongs to the 'phage' integrase family.</text>
</comment>
<evidence type="ECO:0000313" key="10">
    <source>
        <dbReference type="Proteomes" id="UP000309174"/>
    </source>
</evidence>
<name>A0A5C4J4B4_9ACTN</name>
<evidence type="ECO:0000256" key="4">
    <source>
        <dbReference type="ARBA" id="ARBA00023172"/>
    </source>
</evidence>
<dbReference type="GO" id="GO:0006310">
    <property type="term" value="P:DNA recombination"/>
    <property type="evidence" value="ECO:0007669"/>
    <property type="project" value="UniProtKB-KW"/>
</dbReference>
<dbReference type="OrthoDB" id="4137935at2"/>
<dbReference type="GO" id="GO:0003677">
    <property type="term" value="F:DNA binding"/>
    <property type="evidence" value="ECO:0007669"/>
    <property type="project" value="UniProtKB-UniRule"/>
</dbReference>
<evidence type="ECO:0000256" key="3">
    <source>
        <dbReference type="ARBA" id="ARBA00023125"/>
    </source>
</evidence>
<feature type="domain" description="Core-binding (CB)" evidence="8">
    <location>
        <begin position="45"/>
        <end position="134"/>
    </location>
</feature>
<dbReference type="Gene3D" id="1.10.150.130">
    <property type="match status" value="1"/>
</dbReference>
<dbReference type="PANTHER" id="PTHR30349">
    <property type="entry name" value="PHAGE INTEGRASE-RELATED"/>
    <property type="match status" value="1"/>
</dbReference>
<dbReference type="InterPro" id="IPR050090">
    <property type="entry name" value="Tyrosine_recombinase_XerCD"/>
</dbReference>
<dbReference type="InterPro" id="IPR010998">
    <property type="entry name" value="Integrase_recombinase_N"/>
</dbReference>
<protein>
    <submittedName>
        <fullName evidence="9">Integrase</fullName>
    </submittedName>
</protein>
<organism evidence="9 10">
    <name type="scientific">Actinomadura soli</name>
    <dbReference type="NCBI Taxonomy" id="2508997"/>
    <lineage>
        <taxon>Bacteria</taxon>
        <taxon>Bacillati</taxon>
        <taxon>Actinomycetota</taxon>
        <taxon>Actinomycetes</taxon>
        <taxon>Streptosporangiales</taxon>
        <taxon>Thermomonosporaceae</taxon>
        <taxon>Actinomadura</taxon>
    </lineage>
</organism>
<evidence type="ECO:0000256" key="1">
    <source>
        <dbReference type="ARBA" id="ARBA00008857"/>
    </source>
</evidence>
<evidence type="ECO:0000259" key="8">
    <source>
        <dbReference type="PROSITE" id="PS51900"/>
    </source>
</evidence>
<dbReference type="InterPro" id="IPR011010">
    <property type="entry name" value="DNA_brk_join_enz"/>
</dbReference>
<dbReference type="GO" id="GO:0015074">
    <property type="term" value="P:DNA integration"/>
    <property type="evidence" value="ECO:0007669"/>
    <property type="project" value="UniProtKB-KW"/>
</dbReference>
<dbReference type="Pfam" id="PF02899">
    <property type="entry name" value="Phage_int_SAM_1"/>
    <property type="match status" value="1"/>
</dbReference>
<evidence type="ECO:0000256" key="6">
    <source>
        <dbReference type="SAM" id="MobiDB-lite"/>
    </source>
</evidence>
<evidence type="ECO:0000259" key="7">
    <source>
        <dbReference type="PROSITE" id="PS51898"/>
    </source>
</evidence>
<evidence type="ECO:0000256" key="2">
    <source>
        <dbReference type="ARBA" id="ARBA00022908"/>
    </source>
</evidence>
<feature type="region of interest" description="Disordered" evidence="6">
    <location>
        <begin position="315"/>
        <end position="346"/>
    </location>
</feature>
<sequence>MAVVTATAAVSLASSTAITDMARLAAIPVRGTPPVRTPAELASLMRASGLPERALQATAVWLVSGRRESDHTRAAYVRDVGWWVAWCAAVGVDAAEPPTSAADLYMAELAASGLARATIGRRVAAVSSWYTYLVREQGAATNPFDGAERPRLDTAASATRALSREQMTAVLAHAAEHETARTQALLWLMFATAGRIGSLLSARIEDLGQDRGHQVIDLTVKGGTIKRFAVPPAALAAIEHYLNERGHPETGPLFVTRTSRALGQPYAWKLVNRVARATGITHTISPHSFRHTAITIALSDGRPLHVVQDFAGHADPRTTRRYDRARNSLDRSPAYQLAASVTPEST</sequence>
<dbReference type="SUPFAM" id="SSF56349">
    <property type="entry name" value="DNA breaking-rejoining enzymes"/>
    <property type="match status" value="1"/>
</dbReference>
<gene>
    <name evidence="9" type="ORF">ETD83_29750</name>
</gene>
<reference evidence="9 10" key="1">
    <citation type="submission" date="2019-05" db="EMBL/GenBank/DDBJ databases">
        <title>Draft genome sequence of Actinomadura sp. 14C53.</title>
        <authorList>
            <person name="Saricaoglu S."/>
            <person name="Isik K."/>
        </authorList>
    </citation>
    <scope>NUCLEOTIDE SEQUENCE [LARGE SCALE GENOMIC DNA]</scope>
    <source>
        <strain evidence="9 10">14C53</strain>
    </source>
</reference>
<dbReference type="Gene3D" id="1.10.443.10">
    <property type="entry name" value="Intergrase catalytic core"/>
    <property type="match status" value="1"/>
</dbReference>
<feature type="domain" description="Tyr recombinase" evidence="7">
    <location>
        <begin position="157"/>
        <end position="335"/>
    </location>
</feature>
<keyword evidence="4" id="KW-0233">DNA recombination</keyword>
<dbReference type="InterPro" id="IPR004107">
    <property type="entry name" value="Integrase_SAM-like_N"/>
</dbReference>
<dbReference type="Pfam" id="PF00589">
    <property type="entry name" value="Phage_integrase"/>
    <property type="match status" value="1"/>
</dbReference>
<keyword evidence="10" id="KW-1185">Reference proteome</keyword>
<keyword evidence="3 5" id="KW-0238">DNA-binding</keyword>